<gene>
    <name evidence="2" type="ORF">GL263_09180</name>
</gene>
<accession>A0ABR6EEI1</accession>
<dbReference type="RefSeq" id="WP_182855103.1">
    <property type="nucleotide sequence ID" value="NZ_WMLF01000095.1"/>
</dbReference>
<evidence type="ECO:0000256" key="1">
    <source>
        <dbReference type="SAM" id="MobiDB-lite"/>
    </source>
</evidence>
<organism evidence="2 3">
    <name type="scientific">Streptomyces durbertensis</name>
    <dbReference type="NCBI Taxonomy" id="2448886"/>
    <lineage>
        <taxon>Bacteria</taxon>
        <taxon>Bacillati</taxon>
        <taxon>Actinomycetota</taxon>
        <taxon>Actinomycetes</taxon>
        <taxon>Kitasatosporales</taxon>
        <taxon>Streptomycetaceae</taxon>
        <taxon>Streptomyces</taxon>
    </lineage>
</organism>
<dbReference type="EMBL" id="WMLF01000095">
    <property type="protein sequence ID" value="MBB1243731.1"/>
    <property type="molecule type" value="Genomic_DNA"/>
</dbReference>
<keyword evidence="3" id="KW-1185">Reference proteome</keyword>
<evidence type="ECO:0000313" key="2">
    <source>
        <dbReference type="EMBL" id="MBB1243731.1"/>
    </source>
</evidence>
<protein>
    <recommendedName>
        <fullName evidence="4">Zinc-finger domain-containing protein</fullName>
    </recommendedName>
</protein>
<name>A0ABR6EEI1_9ACTN</name>
<feature type="region of interest" description="Disordered" evidence="1">
    <location>
        <begin position="77"/>
        <end position="122"/>
    </location>
</feature>
<sequence>MPHIDGGRLTELALAHTPAVGVEAAHLAHCARCRTELAATRRVVRAVRGATRSDRAGYPHRCRPPARLWRAIEAAVREAAPQDARQDVPGNAPRDAPAEPPGPGAPGGPAAPDPSDRPAEPD</sequence>
<evidence type="ECO:0000313" key="3">
    <source>
        <dbReference type="Proteomes" id="UP000766698"/>
    </source>
</evidence>
<comment type="caution">
    <text evidence="2">The sequence shown here is derived from an EMBL/GenBank/DDBJ whole genome shotgun (WGS) entry which is preliminary data.</text>
</comment>
<reference evidence="3" key="1">
    <citation type="journal article" date="2020" name="Syst. Appl. Microbiol.">
        <title>Streptomyces alkaliterrae sp. nov., isolated from an alkaline soil, and emended descriptions of Streptomyces alkaliphilus, Streptomyces calidiresistens and Streptomyces durbertensis.</title>
        <authorList>
            <person name="Swiecimska M."/>
            <person name="Golinska P."/>
            <person name="Nouioui I."/>
            <person name="Wypij M."/>
            <person name="Rai M."/>
            <person name="Sangal V."/>
            <person name="Goodfellow M."/>
        </authorList>
    </citation>
    <scope>NUCLEOTIDE SEQUENCE [LARGE SCALE GENOMIC DNA]</scope>
    <source>
        <strain evidence="3">DSM 104538</strain>
    </source>
</reference>
<proteinExistence type="predicted"/>
<evidence type="ECO:0008006" key="4">
    <source>
        <dbReference type="Google" id="ProtNLM"/>
    </source>
</evidence>
<feature type="compositionally biased region" description="Pro residues" evidence="1">
    <location>
        <begin position="98"/>
        <end position="112"/>
    </location>
</feature>
<dbReference type="Proteomes" id="UP000766698">
    <property type="component" value="Unassembled WGS sequence"/>
</dbReference>